<organism evidence="1 2">
    <name type="scientific">Dreissena polymorpha</name>
    <name type="common">Zebra mussel</name>
    <name type="synonym">Mytilus polymorpha</name>
    <dbReference type="NCBI Taxonomy" id="45954"/>
    <lineage>
        <taxon>Eukaryota</taxon>
        <taxon>Metazoa</taxon>
        <taxon>Spiralia</taxon>
        <taxon>Lophotrochozoa</taxon>
        <taxon>Mollusca</taxon>
        <taxon>Bivalvia</taxon>
        <taxon>Autobranchia</taxon>
        <taxon>Heteroconchia</taxon>
        <taxon>Euheterodonta</taxon>
        <taxon>Imparidentia</taxon>
        <taxon>Neoheterodontei</taxon>
        <taxon>Myida</taxon>
        <taxon>Dreissenoidea</taxon>
        <taxon>Dreissenidae</taxon>
        <taxon>Dreissena</taxon>
    </lineage>
</organism>
<accession>A0A9D4CE29</accession>
<evidence type="ECO:0000313" key="1">
    <source>
        <dbReference type="EMBL" id="KAH3721649.1"/>
    </source>
</evidence>
<sequence length="134" mass="15003">MAGVAWRVGSRVTVRTHRDCSGTRVDTVESHFVVFEHDASLTFIFAYQTAVYIARHARLIDRCEVTMSADLTEFDAHEKLAKLVLHTQVVDGFINPLTSAGSDVAVHGIGPTAERFWGKGKAHSARRCWRWCKC</sequence>
<proteinExistence type="predicted"/>
<dbReference type="AlphaFoldDB" id="A0A9D4CE29"/>
<reference evidence="1" key="1">
    <citation type="journal article" date="2019" name="bioRxiv">
        <title>The Genome of the Zebra Mussel, Dreissena polymorpha: A Resource for Invasive Species Research.</title>
        <authorList>
            <person name="McCartney M.A."/>
            <person name="Auch B."/>
            <person name="Kono T."/>
            <person name="Mallez S."/>
            <person name="Zhang Y."/>
            <person name="Obille A."/>
            <person name="Becker A."/>
            <person name="Abrahante J.E."/>
            <person name="Garbe J."/>
            <person name="Badalamenti J.P."/>
            <person name="Herman A."/>
            <person name="Mangelson H."/>
            <person name="Liachko I."/>
            <person name="Sullivan S."/>
            <person name="Sone E.D."/>
            <person name="Koren S."/>
            <person name="Silverstein K.A.T."/>
            <person name="Beckman K.B."/>
            <person name="Gohl D.M."/>
        </authorList>
    </citation>
    <scope>NUCLEOTIDE SEQUENCE</scope>
    <source>
        <strain evidence="1">Duluth1</strain>
        <tissue evidence="1">Whole animal</tissue>
    </source>
</reference>
<protein>
    <submittedName>
        <fullName evidence="1">Uncharacterized protein</fullName>
    </submittedName>
</protein>
<evidence type="ECO:0000313" key="2">
    <source>
        <dbReference type="Proteomes" id="UP000828390"/>
    </source>
</evidence>
<name>A0A9D4CE29_DREPO</name>
<gene>
    <name evidence="1" type="ORF">DPMN_064595</name>
</gene>
<dbReference type="Proteomes" id="UP000828390">
    <property type="component" value="Unassembled WGS sequence"/>
</dbReference>
<keyword evidence="2" id="KW-1185">Reference proteome</keyword>
<comment type="caution">
    <text evidence="1">The sequence shown here is derived from an EMBL/GenBank/DDBJ whole genome shotgun (WGS) entry which is preliminary data.</text>
</comment>
<reference evidence="1" key="2">
    <citation type="submission" date="2020-11" db="EMBL/GenBank/DDBJ databases">
        <authorList>
            <person name="McCartney M.A."/>
            <person name="Auch B."/>
            <person name="Kono T."/>
            <person name="Mallez S."/>
            <person name="Becker A."/>
            <person name="Gohl D.M."/>
            <person name="Silverstein K.A.T."/>
            <person name="Koren S."/>
            <person name="Bechman K.B."/>
            <person name="Herman A."/>
            <person name="Abrahante J.E."/>
            <person name="Garbe J."/>
        </authorList>
    </citation>
    <scope>NUCLEOTIDE SEQUENCE</scope>
    <source>
        <strain evidence="1">Duluth1</strain>
        <tissue evidence="1">Whole animal</tissue>
    </source>
</reference>
<dbReference type="EMBL" id="JAIWYP010000013">
    <property type="protein sequence ID" value="KAH3721649.1"/>
    <property type="molecule type" value="Genomic_DNA"/>
</dbReference>